<dbReference type="AlphaFoldDB" id="A0A2U3APB0"/>
<feature type="transmembrane region" description="Helical" evidence="7">
    <location>
        <begin position="80"/>
        <end position="103"/>
    </location>
</feature>
<keyword evidence="6" id="KW-0862">Zinc</keyword>
<sequence>MNGAAEDYKSKSEEFWNAITHGIGFILAIPALILLIMQAGKYDSALYMTSFIIFGVSMLLLFLASTVLHSVPEKYKRFCAILDHSSIYILIAGTYTPFALLAIGGKLGWAIFFMEWGFAVIGVLFKCFFIHRFDKLSLFFYIMMGWVIIFAFKPIVAHITLNGFWILLIGGLCYTFGAYFYANRRIPYNHAIWHLFVLAGSAMMFVCIIEYV</sequence>
<dbReference type="GO" id="GO:0046872">
    <property type="term" value="F:metal ion binding"/>
    <property type="evidence" value="ECO:0007669"/>
    <property type="project" value="UniProtKB-KW"/>
</dbReference>
<evidence type="ECO:0000256" key="4">
    <source>
        <dbReference type="ARBA" id="ARBA00022989"/>
    </source>
</evidence>
<evidence type="ECO:0000256" key="6">
    <source>
        <dbReference type="PIRSR" id="PIRSR604254-1"/>
    </source>
</evidence>
<feature type="transmembrane region" description="Helical" evidence="7">
    <location>
        <begin position="163"/>
        <end position="182"/>
    </location>
</feature>
<dbReference type="GO" id="GO:0012505">
    <property type="term" value="C:endomembrane system"/>
    <property type="evidence" value="ECO:0007669"/>
    <property type="project" value="UniProtKB-SubCell"/>
</dbReference>
<organism evidence="8 9">
    <name type="scientific">Kurthia sibirica</name>
    <dbReference type="NCBI Taxonomy" id="202750"/>
    <lineage>
        <taxon>Bacteria</taxon>
        <taxon>Bacillati</taxon>
        <taxon>Bacillota</taxon>
        <taxon>Bacilli</taxon>
        <taxon>Bacillales</taxon>
        <taxon>Caryophanaceae</taxon>
        <taxon>Kurthia</taxon>
    </lineage>
</organism>
<dbReference type="PANTHER" id="PTHR20855:SF129">
    <property type="entry name" value="HEMOLYSIN-3 HOMOLOG"/>
    <property type="match status" value="1"/>
</dbReference>
<dbReference type="GO" id="GO:0140911">
    <property type="term" value="F:pore-forming activity"/>
    <property type="evidence" value="ECO:0007669"/>
    <property type="project" value="InterPro"/>
</dbReference>
<dbReference type="InterPro" id="IPR004254">
    <property type="entry name" value="AdipoR/HlyIII-related"/>
</dbReference>
<feature type="transmembrane region" description="Helical" evidence="7">
    <location>
        <begin position="45"/>
        <end position="68"/>
    </location>
</feature>
<protein>
    <submittedName>
        <fullName evidence="8">Hemolysin D</fullName>
    </submittedName>
</protein>
<feature type="transmembrane region" description="Helical" evidence="7">
    <location>
        <begin position="109"/>
        <end position="129"/>
    </location>
</feature>
<evidence type="ECO:0000256" key="5">
    <source>
        <dbReference type="ARBA" id="ARBA00023136"/>
    </source>
</evidence>
<reference evidence="8 9" key="1">
    <citation type="submission" date="2018-05" db="EMBL/GenBank/DDBJ databases">
        <title>Kurthia sibirica genome sequence.</title>
        <authorList>
            <person name="Maclea K.S."/>
            <person name="Goen A.E."/>
        </authorList>
    </citation>
    <scope>NUCLEOTIDE SEQUENCE [LARGE SCALE GENOMIC DNA]</scope>
    <source>
        <strain evidence="8 9">ATCC 49154</strain>
    </source>
</reference>
<dbReference type="PANTHER" id="PTHR20855">
    <property type="entry name" value="ADIPOR/PROGESTIN RECEPTOR-RELATED"/>
    <property type="match status" value="1"/>
</dbReference>
<comment type="subcellular location">
    <subcellularLocation>
        <location evidence="1">Endomembrane system</location>
        <topology evidence="1">Multi-pass membrane protein</topology>
    </subcellularLocation>
</comment>
<evidence type="ECO:0000256" key="3">
    <source>
        <dbReference type="ARBA" id="ARBA00022692"/>
    </source>
</evidence>
<gene>
    <name evidence="8" type="ORF">DEX24_03370</name>
</gene>
<dbReference type="OrthoDB" id="9813689at2"/>
<feature type="binding site" evidence="6">
    <location>
        <position position="190"/>
    </location>
    <ligand>
        <name>Zn(2+)</name>
        <dbReference type="ChEBI" id="CHEBI:29105"/>
    </ligand>
</feature>
<dbReference type="EMBL" id="QFVR01000003">
    <property type="protein sequence ID" value="PWI26388.1"/>
    <property type="molecule type" value="Genomic_DNA"/>
</dbReference>
<keyword evidence="3 7" id="KW-0812">Transmembrane</keyword>
<evidence type="ECO:0000256" key="2">
    <source>
        <dbReference type="ARBA" id="ARBA00008488"/>
    </source>
</evidence>
<comment type="similarity">
    <text evidence="2">Belongs to the UPF0073 (Hly-III) family.</text>
</comment>
<evidence type="ECO:0000313" key="8">
    <source>
        <dbReference type="EMBL" id="PWI26388.1"/>
    </source>
</evidence>
<proteinExistence type="inferred from homology"/>
<feature type="binding site" evidence="6">
    <location>
        <position position="69"/>
    </location>
    <ligand>
        <name>Zn(2+)</name>
        <dbReference type="ChEBI" id="CHEBI:29105"/>
    </ligand>
</feature>
<dbReference type="Proteomes" id="UP000245938">
    <property type="component" value="Unassembled WGS sequence"/>
</dbReference>
<dbReference type="RefSeq" id="WP_109304992.1">
    <property type="nucleotide sequence ID" value="NZ_BJUF01000022.1"/>
</dbReference>
<accession>A0A2U3APB0</accession>
<keyword evidence="9" id="KW-1185">Reference proteome</keyword>
<keyword evidence="6" id="KW-0479">Metal-binding</keyword>
<name>A0A2U3APB0_9BACL</name>
<keyword evidence="4 7" id="KW-1133">Transmembrane helix</keyword>
<dbReference type="GO" id="GO:0016020">
    <property type="term" value="C:membrane"/>
    <property type="evidence" value="ECO:0007669"/>
    <property type="project" value="InterPro"/>
</dbReference>
<evidence type="ECO:0000256" key="7">
    <source>
        <dbReference type="SAM" id="Phobius"/>
    </source>
</evidence>
<comment type="caution">
    <text evidence="8">The sequence shown here is derived from an EMBL/GenBank/DDBJ whole genome shotgun (WGS) entry which is preliminary data.</text>
</comment>
<feature type="transmembrane region" description="Helical" evidence="7">
    <location>
        <begin position="191"/>
        <end position="211"/>
    </location>
</feature>
<evidence type="ECO:0000256" key="1">
    <source>
        <dbReference type="ARBA" id="ARBA00004127"/>
    </source>
</evidence>
<dbReference type="Pfam" id="PF03006">
    <property type="entry name" value="HlyIII"/>
    <property type="match status" value="1"/>
</dbReference>
<evidence type="ECO:0000313" key="9">
    <source>
        <dbReference type="Proteomes" id="UP000245938"/>
    </source>
</evidence>
<dbReference type="NCBIfam" id="TIGR01065">
    <property type="entry name" value="hlyIII"/>
    <property type="match status" value="1"/>
</dbReference>
<dbReference type="InterPro" id="IPR005744">
    <property type="entry name" value="Hy-lIII"/>
</dbReference>
<keyword evidence="5 7" id="KW-0472">Membrane</keyword>
<feature type="binding site" evidence="6">
    <location>
        <position position="194"/>
    </location>
    <ligand>
        <name>Zn(2+)</name>
        <dbReference type="ChEBI" id="CHEBI:29105"/>
    </ligand>
</feature>
<feature type="transmembrane region" description="Helical" evidence="7">
    <location>
        <begin position="18"/>
        <end position="39"/>
    </location>
</feature>
<feature type="transmembrane region" description="Helical" evidence="7">
    <location>
        <begin position="136"/>
        <end position="157"/>
    </location>
</feature>